<dbReference type="PANTHER" id="PTHR40516">
    <property type="entry name" value="ANTITOXIN CHPS-RELATED"/>
    <property type="match status" value="1"/>
</dbReference>
<dbReference type="GO" id="GO:0097351">
    <property type="term" value="F:toxin sequestering activity"/>
    <property type="evidence" value="ECO:0007669"/>
    <property type="project" value="InterPro"/>
</dbReference>
<name>A0A150KG75_HEYCO</name>
<proteinExistence type="predicted"/>
<comment type="caution">
    <text evidence="2">The sequence shown here is derived from an EMBL/GenBank/DDBJ whole genome shotgun (WGS) entry which is preliminary data.</text>
</comment>
<reference evidence="2 3" key="1">
    <citation type="submission" date="2016-01" db="EMBL/GenBank/DDBJ databases">
        <title>Genome Sequences of Twelve Sporeforming Bacillus Species Isolated from Foods.</title>
        <authorList>
            <person name="Berendsen E.M."/>
            <person name="Wells-Bennik M.H."/>
            <person name="Krawcyk A.O."/>
            <person name="De Jong A."/>
            <person name="Holsappel S."/>
            <person name="Eijlander R.T."/>
            <person name="Kuipers O.P."/>
        </authorList>
    </citation>
    <scope>NUCLEOTIDE SEQUENCE [LARGE SCALE GENOMIC DNA]</scope>
    <source>
        <strain evidence="2 3">B4099</strain>
    </source>
</reference>
<dbReference type="GO" id="GO:0003677">
    <property type="term" value="F:DNA binding"/>
    <property type="evidence" value="ECO:0007669"/>
    <property type="project" value="InterPro"/>
</dbReference>
<evidence type="ECO:0000259" key="1">
    <source>
        <dbReference type="SMART" id="SM00966"/>
    </source>
</evidence>
<dbReference type="AlphaFoldDB" id="A0A150KG75"/>
<dbReference type="InterPro" id="IPR039052">
    <property type="entry name" value="Antitox_PemI-like"/>
</dbReference>
<protein>
    <recommendedName>
        <fullName evidence="1">SpoVT-AbrB domain-containing protein</fullName>
    </recommendedName>
</protein>
<dbReference type="InterPro" id="IPR007159">
    <property type="entry name" value="SpoVT-AbrB_dom"/>
</dbReference>
<dbReference type="PATRIC" id="fig|1398.25.peg.2123"/>
<dbReference type="SUPFAM" id="SSF89447">
    <property type="entry name" value="AbrB/MazE/MraZ-like"/>
    <property type="match status" value="1"/>
</dbReference>
<dbReference type="SMART" id="SM00966">
    <property type="entry name" value="SpoVT_AbrB"/>
    <property type="match status" value="1"/>
</dbReference>
<accession>A0A150KG75</accession>
<dbReference type="Proteomes" id="UP000075304">
    <property type="component" value="Unassembled WGS sequence"/>
</dbReference>
<gene>
    <name evidence="2" type="ORF">B4099_3705</name>
</gene>
<dbReference type="EMBL" id="LQYI01000032">
    <property type="protein sequence ID" value="KYC71329.1"/>
    <property type="molecule type" value="Genomic_DNA"/>
</dbReference>
<dbReference type="InterPro" id="IPR037914">
    <property type="entry name" value="SpoVT-AbrB_sf"/>
</dbReference>
<dbReference type="Gene3D" id="2.10.260.10">
    <property type="match status" value="1"/>
</dbReference>
<sequence length="81" mass="9195">MTLESTVQKWGNSLAIRIPSVIAEQIKITQGSTMELNVLDNQELQLVKKKRKPTLQELLSQCKPENRHEEIDLGIAGRELI</sequence>
<dbReference type="RefSeq" id="WP_081105583.1">
    <property type="nucleotide sequence ID" value="NZ_LQYI01000032.1"/>
</dbReference>
<dbReference type="PANTHER" id="PTHR40516:SF1">
    <property type="entry name" value="ANTITOXIN CHPS-RELATED"/>
    <property type="match status" value="1"/>
</dbReference>
<organism evidence="2 3">
    <name type="scientific">Heyndrickxia coagulans</name>
    <name type="common">Weizmannia coagulans</name>
    <dbReference type="NCBI Taxonomy" id="1398"/>
    <lineage>
        <taxon>Bacteria</taxon>
        <taxon>Bacillati</taxon>
        <taxon>Bacillota</taxon>
        <taxon>Bacilli</taxon>
        <taxon>Bacillales</taxon>
        <taxon>Bacillaceae</taxon>
        <taxon>Heyndrickxia</taxon>
    </lineage>
</organism>
<evidence type="ECO:0000313" key="2">
    <source>
        <dbReference type="EMBL" id="KYC71329.1"/>
    </source>
</evidence>
<evidence type="ECO:0000313" key="3">
    <source>
        <dbReference type="Proteomes" id="UP000075304"/>
    </source>
</evidence>
<dbReference type="Pfam" id="PF04014">
    <property type="entry name" value="MazE_antitoxin"/>
    <property type="match status" value="1"/>
</dbReference>
<feature type="domain" description="SpoVT-AbrB" evidence="1">
    <location>
        <begin position="8"/>
        <end position="54"/>
    </location>
</feature>